<evidence type="ECO:0000313" key="2">
    <source>
        <dbReference type="EMBL" id="OHB04362.1"/>
    </source>
</evidence>
<accession>A0A1G2U655</accession>
<dbReference type="AlphaFoldDB" id="A0A1G2U655"/>
<organism evidence="2 3">
    <name type="scientific">Candidatus Zambryskibacteria bacterium RIFCSPLOWO2_01_FULL_43_17</name>
    <dbReference type="NCBI Taxonomy" id="1802760"/>
    <lineage>
        <taxon>Bacteria</taxon>
        <taxon>Candidatus Zambryskiibacteriota</taxon>
    </lineage>
</organism>
<name>A0A1G2U655_9BACT</name>
<sequence length="68" mass="7334">MKRVKGVLIILSLVAWPILLPLNKWGQMLWLAGIAALAVIARSFGPAGGRPKAQATSTHQEANHAMFD</sequence>
<feature type="region of interest" description="Disordered" evidence="1">
    <location>
        <begin position="47"/>
        <end position="68"/>
    </location>
</feature>
<protein>
    <submittedName>
        <fullName evidence="2">Uncharacterized protein</fullName>
    </submittedName>
</protein>
<evidence type="ECO:0000256" key="1">
    <source>
        <dbReference type="SAM" id="MobiDB-lite"/>
    </source>
</evidence>
<comment type="caution">
    <text evidence="2">The sequence shown here is derived from an EMBL/GenBank/DDBJ whole genome shotgun (WGS) entry which is preliminary data.</text>
</comment>
<proteinExistence type="predicted"/>
<reference evidence="2 3" key="1">
    <citation type="journal article" date="2016" name="Nat. Commun.">
        <title>Thousands of microbial genomes shed light on interconnected biogeochemical processes in an aquifer system.</title>
        <authorList>
            <person name="Anantharaman K."/>
            <person name="Brown C.T."/>
            <person name="Hug L.A."/>
            <person name="Sharon I."/>
            <person name="Castelle C.J."/>
            <person name="Probst A.J."/>
            <person name="Thomas B.C."/>
            <person name="Singh A."/>
            <person name="Wilkins M.J."/>
            <person name="Karaoz U."/>
            <person name="Brodie E.L."/>
            <person name="Williams K.H."/>
            <person name="Hubbard S.S."/>
            <person name="Banfield J.F."/>
        </authorList>
    </citation>
    <scope>NUCLEOTIDE SEQUENCE [LARGE SCALE GENOMIC DNA]</scope>
</reference>
<gene>
    <name evidence="2" type="ORF">A2920_00455</name>
</gene>
<dbReference type="EMBL" id="MHWD01000010">
    <property type="protein sequence ID" value="OHB04362.1"/>
    <property type="molecule type" value="Genomic_DNA"/>
</dbReference>
<evidence type="ECO:0000313" key="3">
    <source>
        <dbReference type="Proteomes" id="UP000179283"/>
    </source>
</evidence>
<dbReference type="Proteomes" id="UP000179283">
    <property type="component" value="Unassembled WGS sequence"/>
</dbReference>